<evidence type="ECO:0000313" key="2">
    <source>
        <dbReference type="Proteomes" id="UP000024404"/>
    </source>
</evidence>
<protein>
    <submittedName>
        <fullName evidence="1">Uncharacterized protein</fullName>
    </submittedName>
</protein>
<proteinExistence type="predicted"/>
<dbReference type="Proteomes" id="UP000024404">
    <property type="component" value="Unassembled WGS sequence"/>
</dbReference>
<dbReference type="AlphaFoldDB" id="A0A8R1TK40"/>
<dbReference type="EMBL" id="CMVM020000346">
    <property type="status" value="NOT_ANNOTATED_CDS"/>
    <property type="molecule type" value="Genomic_DNA"/>
</dbReference>
<dbReference type="EnsemblMetazoa" id="OVOC10892.1">
    <property type="protein sequence ID" value="OVOC10892.1"/>
    <property type="gene ID" value="WBGene00247701"/>
</dbReference>
<keyword evidence="2" id="KW-1185">Reference proteome</keyword>
<evidence type="ECO:0000313" key="1">
    <source>
        <dbReference type="EnsemblMetazoa" id="OVOC10892.1"/>
    </source>
</evidence>
<organism evidence="1 2">
    <name type="scientific">Onchocerca volvulus</name>
    <dbReference type="NCBI Taxonomy" id="6282"/>
    <lineage>
        <taxon>Eukaryota</taxon>
        <taxon>Metazoa</taxon>
        <taxon>Ecdysozoa</taxon>
        <taxon>Nematoda</taxon>
        <taxon>Chromadorea</taxon>
        <taxon>Rhabditida</taxon>
        <taxon>Spirurina</taxon>
        <taxon>Spiruromorpha</taxon>
        <taxon>Filarioidea</taxon>
        <taxon>Onchocercidae</taxon>
        <taxon>Onchocerca</taxon>
    </lineage>
</organism>
<sequence>MKDSCETFSPWARTVRFPFFIPQKMLEGRRRGDDWICVLGSPRGIGFLSECEERICVKFVASVSKEKKLHGDLFPVTFIRELPQEVSKWVEDAAIILIVTENTTIVAMATGMSAPNAIDLPQQTAENKEVIYEDMKISSEIRSNEPKIPSVTDVDFVQSNADEIENTSAPNTQTITTIDGNSSTVREICYGFDQQRSETSLSIRSELYNVRKPYSSRVQETNADPLWGSCFELHLDFDRFQNQNTDRSKNTATSLEILHNKESSDLNITHISNMSGQKFVSASNEHFCIGINLYRI</sequence>
<reference evidence="1" key="2">
    <citation type="submission" date="2022-06" db="UniProtKB">
        <authorList>
            <consortium name="EnsemblMetazoa"/>
        </authorList>
    </citation>
    <scope>IDENTIFICATION</scope>
</reference>
<reference evidence="2" key="1">
    <citation type="submission" date="2013-10" db="EMBL/GenBank/DDBJ databases">
        <title>Genome sequencing of Onchocerca volvulus.</title>
        <authorList>
            <person name="Cotton J."/>
            <person name="Tsai J."/>
            <person name="Stanley E."/>
            <person name="Tracey A."/>
            <person name="Holroyd N."/>
            <person name="Lustigman S."/>
            <person name="Berriman M."/>
        </authorList>
    </citation>
    <scope>NUCLEOTIDE SEQUENCE</scope>
</reference>
<name>A0A8R1TK40_ONCVO</name>
<accession>A0A8R1TK40</accession>